<sequence>MIKAYTNDETLIVRDEYSLKCHKPLPVPADNIDIDDFFNRWDTLTATAFEGLPSFIRDSFEVRALSKLITNQQLKNSAKSAVQYHNSVGEGLLSMMESGFINIMPTTAKQEFFAFMQYAISPYSHLYTECDAILIKNGNLMDMLLIGHHQFDFLIFDRGLVDSHAISFALKLGLPVVVTTEELTFSDKKDEFDLRKITMRILR</sequence>
<dbReference type="Proteomes" id="UP000063991">
    <property type="component" value="Chromosome"/>
</dbReference>
<accession>A0A126PZZ8</accession>
<gene>
    <name evidence="1" type="ORF">AVL55_10205</name>
</gene>
<proteinExistence type="predicted"/>
<evidence type="ECO:0000313" key="2">
    <source>
        <dbReference type="Proteomes" id="UP000063991"/>
    </source>
</evidence>
<evidence type="ECO:0000313" key="1">
    <source>
        <dbReference type="EMBL" id="AMJ98505.1"/>
    </source>
</evidence>
<dbReference type="RefSeq" id="WP_061095057.1">
    <property type="nucleotide sequence ID" value="NZ_CP014323.1"/>
</dbReference>
<dbReference type="AlphaFoldDB" id="A0A126PZZ8"/>
<dbReference type="EMBL" id="CP014323">
    <property type="protein sequence ID" value="AMJ98505.1"/>
    <property type="molecule type" value="Genomic_DNA"/>
</dbReference>
<reference evidence="1 2" key="1">
    <citation type="submission" date="2015-12" db="EMBL/GenBank/DDBJ databases">
        <authorList>
            <person name="Shamseldin A."/>
            <person name="Moawad H."/>
            <person name="Abd El-Rahim W.M."/>
            <person name="Sadowsky M.J."/>
        </authorList>
    </citation>
    <scope>NUCLEOTIDE SEQUENCE [LARGE SCALE GENOMIC DNA]</scope>
    <source>
        <strain evidence="1 2">D7</strain>
    </source>
</reference>
<organism evidence="1 2">
    <name type="scientific">Alteromonas macleodii</name>
    <name type="common">Pseudoalteromonas macleodii</name>
    <dbReference type="NCBI Taxonomy" id="28108"/>
    <lineage>
        <taxon>Bacteria</taxon>
        <taxon>Pseudomonadati</taxon>
        <taxon>Pseudomonadota</taxon>
        <taxon>Gammaproteobacteria</taxon>
        <taxon>Alteromonadales</taxon>
        <taxon>Alteromonadaceae</taxon>
        <taxon>Alteromonas/Salinimonas group</taxon>
        <taxon>Alteromonas</taxon>
    </lineage>
</organism>
<name>A0A126PZZ8_ALTMA</name>
<protein>
    <submittedName>
        <fullName evidence="1">Uncharacterized protein</fullName>
    </submittedName>
</protein>